<name>A0A2A9CS78_9ACTN</name>
<dbReference type="Gene3D" id="1.25.10.10">
    <property type="entry name" value="Leucine-rich Repeat Variant"/>
    <property type="match status" value="1"/>
</dbReference>
<organism evidence="2 3">
    <name type="scientific">Propionicimonas paludicola</name>
    <dbReference type="NCBI Taxonomy" id="185243"/>
    <lineage>
        <taxon>Bacteria</taxon>
        <taxon>Bacillati</taxon>
        <taxon>Actinomycetota</taxon>
        <taxon>Actinomycetes</taxon>
        <taxon>Propionibacteriales</taxon>
        <taxon>Nocardioidaceae</taxon>
        <taxon>Propionicimonas</taxon>
    </lineage>
</organism>
<dbReference type="AlphaFoldDB" id="A0A2A9CS78"/>
<reference evidence="2 3" key="1">
    <citation type="submission" date="2017-10" db="EMBL/GenBank/DDBJ databases">
        <title>Sequencing the genomes of 1000 actinobacteria strains.</title>
        <authorList>
            <person name="Klenk H.-P."/>
        </authorList>
    </citation>
    <scope>NUCLEOTIDE SEQUENCE [LARGE SCALE GENOMIC DNA]</scope>
    <source>
        <strain evidence="2 3">DSM 15597</strain>
    </source>
</reference>
<dbReference type="SUPFAM" id="SSF48371">
    <property type="entry name" value="ARM repeat"/>
    <property type="match status" value="2"/>
</dbReference>
<sequence length="330" mass="35621">MANVSATVGRAASSSESMTERTKRTVDIGRLSQLDLSHSWWSLVSPAPACSRPSVENGVVSARESERAVVKQSTGLGPPTGVRARALIAADQSTDVEMLRALAVEAGPGVRRALAGNPSTPQDVLVVLAADERRAVRWAVALNPSAPEEALMALVSDPFNEVRWAVSIHKNCGPRVQRAVAASGDSMARQNLAGQELAADVAQSLAADFDPQVRGRLAAHTRDPDVLARLLTDPSQVVRAGAAENGHLSRGQTLLLAKDRSWKVRYQLAVFSRVDLPIDVLELLARDRSVEVRFVLTGSRQPESIARILYGDPDPRVANNMKQWRRSDPQ</sequence>
<dbReference type="InterPro" id="IPR016024">
    <property type="entry name" value="ARM-type_fold"/>
</dbReference>
<dbReference type="Pfam" id="PF01816">
    <property type="entry name" value="LRV"/>
    <property type="match status" value="1"/>
</dbReference>
<gene>
    <name evidence="2" type="ORF">ATK74_1008</name>
</gene>
<evidence type="ECO:0000313" key="3">
    <source>
        <dbReference type="Proteomes" id="UP000226079"/>
    </source>
</evidence>
<dbReference type="InterPro" id="IPR011989">
    <property type="entry name" value="ARM-like"/>
</dbReference>
<dbReference type="InterPro" id="IPR004830">
    <property type="entry name" value="LRR_variant"/>
</dbReference>
<protein>
    <submittedName>
        <fullName evidence="2">Leucine rich repeat (LRR) protein</fullName>
    </submittedName>
</protein>
<dbReference type="EMBL" id="PDJC01000001">
    <property type="protein sequence ID" value="PFG16470.1"/>
    <property type="molecule type" value="Genomic_DNA"/>
</dbReference>
<feature type="region of interest" description="Disordered" evidence="1">
    <location>
        <begin position="1"/>
        <end position="24"/>
    </location>
</feature>
<accession>A0A2A9CS78</accession>
<proteinExistence type="predicted"/>
<evidence type="ECO:0000313" key="2">
    <source>
        <dbReference type="EMBL" id="PFG16470.1"/>
    </source>
</evidence>
<comment type="caution">
    <text evidence="2">The sequence shown here is derived from an EMBL/GenBank/DDBJ whole genome shotgun (WGS) entry which is preliminary data.</text>
</comment>
<keyword evidence="3" id="KW-1185">Reference proteome</keyword>
<feature type="compositionally biased region" description="Polar residues" evidence="1">
    <location>
        <begin position="1"/>
        <end position="17"/>
    </location>
</feature>
<dbReference type="Proteomes" id="UP000226079">
    <property type="component" value="Unassembled WGS sequence"/>
</dbReference>
<evidence type="ECO:0000256" key="1">
    <source>
        <dbReference type="SAM" id="MobiDB-lite"/>
    </source>
</evidence>